<proteinExistence type="predicted"/>
<organism evidence="2 3">
    <name type="scientific">Psychrobacter glaciei</name>
    <dbReference type="NCBI Taxonomy" id="619771"/>
    <lineage>
        <taxon>Bacteria</taxon>
        <taxon>Pseudomonadati</taxon>
        <taxon>Pseudomonadota</taxon>
        <taxon>Gammaproteobacteria</taxon>
        <taxon>Moraxellales</taxon>
        <taxon>Moraxellaceae</taxon>
        <taxon>Psychrobacter</taxon>
    </lineage>
</organism>
<evidence type="ECO:0000313" key="3">
    <source>
        <dbReference type="Proteomes" id="UP000610203"/>
    </source>
</evidence>
<feature type="domain" description="AbiTii" evidence="1">
    <location>
        <begin position="2"/>
        <end position="181"/>
    </location>
</feature>
<dbReference type="EMBL" id="BMZR01000007">
    <property type="protein sequence ID" value="GHD36901.1"/>
    <property type="molecule type" value="Genomic_DNA"/>
</dbReference>
<evidence type="ECO:0000259" key="1">
    <source>
        <dbReference type="Pfam" id="PF18864"/>
    </source>
</evidence>
<reference evidence="3" key="1">
    <citation type="journal article" date="2019" name="Int. J. Syst. Evol. Microbiol.">
        <title>The Global Catalogue of Microorganisms (GCM) 10K type strain sequencing project: providing services to taxonomists for standard genome sequencing and annotation.</title>
        <authorList>
            <consortium name="The Broad Institute Genomics Platform"/>
            <consortium name="The Broad Institute Genome Sequencing Center for Infectious Disease"/>
            <person name="Wu L."/>
            <person name="Ma J."/>
        </authorList>
    </citation>
    <scope>NUCLEOTIDE SEQUENCE [LARGE SCALE GENOMIC DNA]</scope>
    <source>
        <strain evidence="3">KCTC 42280</strain>
    </source>
</reference>
<dbReference type="Proteomes" id="UP000610203">
    <property type="component" value="Unassembled WGS sequence"/>
</dbReference>
<sequence length="306" mass="34140">MKLVDEIIEILSSDNGILSNALIKTKVLLHKMGHKELVMWVNKELNGYTEKDELPNYRIISAQVRVYATNGVYVVNSHPVPMKHLNKEFKHSLEEAKIAYSLAIIEKMVTDSDDVMFHKPLPMELNGILGEGLASSYIVQRAWSEIPVASVSNILMQVRSRLLDFVLELNSEFSEIESDKELKEAVGRFDASNLFNNAIFGDNVTILLGSENNQKVTNSIIKNDFEALSKILQENGVDRSDVALLKDAISDDQSFSIVEKDKFGPSVKSWIESMLSKAINTSWQIELGVAGSLLATALNSYYGLIT</sequence>
<comment type="caution">
    <text evidence="2">The sequence shown here is derived from an EMBL/GenBank/DDBJ whole genome shotgun (WGS) entry which is preliminary data.</text>
</comment>
<gene>
    <name evidence="2" type="ORF">GCM10016272_24470</name>
</gene>
<name>A0ABQ3GU85_9GAMM</name>
<evidence type="ECO:0000313" key="2">
    <source>
        <dbReference type="EMBL" id="GHD36901.1"/>
    </source>
</evidence>
<dbReference type="RefSeq" id="WP_189586400.1">
    <property type="nucleotide sequence ID" value="NZ_BMZR01000007.1"/>
</dbReference>
<protein>
    <recommendedName>
        <fullName evidence="1">AbiTii domain-containing protein</fullName>
    </recommendedName>
</protein>
<dbReference type="InterPro" id="IPR041304">
    <property type="entry name" value="AbiTii"/>
</dbReference>
<keyword evidence="3" id="KW-1185">Reference proteome</keyword>
<accession>A0ABQ3GU85</accession>
<dbReference type="Pfam" id="PF18864">
    <property type="entry name" value="AbiTii"/>
    <property type="match status" value="1"/>
</dbReference>